<reference evidence="2" key="1">
    <citation type="submission" date="2016-01" db="EMBL/GenBank/DDBJ databases">
        <title>Reference transcriptome for the parasite Schistocephalus solidus: insights into the molecular evolution of parasitism.</title>
        <authorList>
            <person name="Hebert F.O."/>
            <person name="Grambauer S."/>
            <person name="Barber I."/>
            <person name="Landry C.R."/>
            <person name="Aubin-Horth N."/>
        </authorList>
    </citation>
    <scope>NUCLEOTIDE SEQUENCE</scope>
</reference>
<gene>
    <name evidence="2" type="ORF">TR113707</name>
</gene>
<dbReference type="EMBL" id="GEEE01015411">
    <property type="protein sequence ID" value="JAP47814.1"/>
    <property type="molecule type" value="Transcribed_RNA"/>
</dbReference>
<evidence type="ECO:0000256" key="1">
    <source>
        <dbReference type="SAM" id="Coils"/>
    </source>
</evidence>
<organism evidence="2">
    <name type="scientific">Schistocephalus solidus</name>
    <name type="common">Tapeworm</name>
    <dbReference type="NCBI Taxonomy" id="70667"/>
    <lineage>
        <taxon>Eukaryota</taxon>
        <taxon>Metazoa</taxon>
        <taxon>Spiralia</taxon>
        <taxon>Lophotrochozoa</taxon>
        <taxon>Platyhelminthes</taxon>
        <taxon>Cestoda</taxon>
        <taxon>Eucestoda</taxon>
        <taxon>Diphyllobothriidea</taxon>
        <taxon>Diphyllobothriidae</taxon>
        <taxon>Schistocephalus</taxon>
    </lineage>
</organism>
<dbReference type="AlphaFoldDB" id="A0A0X3P782"/>
<accession>A0A0X3P782</accession>
<sequence>MEVLLESDSNLNKANFYERRAEVALKNISKYIHLLEKNYTDAVACLRNAIGFLESAQAELPEMDDERSICDLRLSELHRRLELMRPYRFLKSCHFDEKHALGTAALNTAFLDRKLSTPLLRTTNGPCVADWDPEHSDWTFCRTLSTGADAVCLAKKYPKSQDQLLEESSIRIRELTKMVDDLSEQLNDAKKRAADEFSQRLNIEAELLACQLDYRTSLSNSMYAGYLTSSKYTPCNSMTQSFSFGNPPSELNPCDLPSKQLPISLSSTPS</sequence>
<evidence type="ECO:0000313" key="2">
    <source>
        <dbReference type="EMBL" id="JAP47814.1"/>
    </source>
</evidence>
<keyword evidence="1" id="KW-0175">Coiled coil</keyword>
<feature type="coiled-coil region" evidence="1">
    <location>
        <begin position="165"/>
        <end position="199"/>
    </location>
</feature>
<protein>
    <submittedName>
        <fullName evidence="2">Uncharacterized protein</fullName>
    </submittedName>
</protein>
<name>A0A0X3P782_SCHSO</name>
<proteinExistence type="predicted"/>